<dbReference type="Proteomes" id="UP000218209">
    <property type="component" value="Unassembled WGS sequence"/>
</dbReference>
<feature type="compositionally biased region" description="Gly residues" evidence="8">
    <location>
        <begin position="733"/>
        <end position="745"/>
    </location>
</feature>
<accession>A0A1X6P1C4</accession>
<dbReference type="Gene3D" id="3.30.160.60">
    <property type="entry name" value="Classic Zinc Finger"/>
    <property type="match status" value="2"/>
</dbReference>
<evidence type="ECO:0000313" key="10">
    <source>
        <dbReference type="EMBL" id="OSX74664.1"/>
    </source>
</evidence>
<dbReference type="PROSITE" id="PS50157">
    <property type="entry name" value="ZINC_FINGER_C2H2_2"/>
    <property type="match status" value="1"/>
</dbReference>
<evidence type="ECO:0000256" key="3">
    <source>
        <dbReference type="ARBA" id="ARBA00022737"/>
    </source>
</evidence>
<dbReference type="PANTHER" id="PTHR16515:SF49">
    <property type="entry name" value="GASTRULA ZINC FINGER PROTEIN XLCGF49.1-LIKE-RELATED"/>
    <property type="match status" value="1"/>
</dbReference>
<dbReference type="SUPFAM" id="SSF57667">
    <property type="entry name" value="beta-beta-alpha zinc fingers"/>
    <property type="match status" value="2"/>
</dbReference>
<feature type="compositionally biased region" description="Polar residues" evidence="8">
    <location>
        <begin position="522"/>
        <end position="534"/>
    </location>
</feature>
<dbReference type="GO" id="GO:0010468">
    <property type="term" value="P:regulation of gene expression"/>
    <property type="evidence" value="ECO:0007669"/>
    <property type="project" value="TreeGrafter"/>
</dbReference>
<reference evidence="10 11" key="1">
    <citation type="submission" date="2017-03" db="EMBL/GenBank/DDBJ databases">
        <title>WGS assembly of Porphyra umbilicalis.</title>
        <authorList>
            <person name="Brawley S.H."/>
            <person name="Blouin N.A."/>
            <person name="Ficko-Blean E."/>
            <person name="Wheeler G.L."/>
            <person name="Lohr M."/>
            <person name="Goodson H.V."/>
            <person name="Jenkins J.W."/>
            <person name="Blaby-Haas C.E."/>
            <person name="Helliwell K.E."/>
            <person name="Chan C."/>
            <person name="Marriage T."/>
            <person name="Bhattacharya D."/>
            <person name="Klein A.S."/>
            <person name="Badis Y."/>
            <person name="Brodie J."/>
            <person name="Cao Y."/>
            <person name="Collen J."/>
            <person name="Dittami S.M."/>
            <person name="Gachon C.M."/>
            <person name="Green B.R."/>
            <person name="Karpowicz S."/>
            <person name="Kim J.W."/>
            <person name="Kudahl U."/>
            <person name="Lin S."/>
            <person name="Michel G."/>
            <person name="Mittag M."/>
            <person name="Olson B.J."/>
            <person name="Pangilinan J."/>
            <person name="Peng Y."/>
            <person name="Qiu H."/>
            <person name="Shu S."/>
            <person name="Singer J.T."/>
            <person name="Smith A.G."/>
            <person name="Sprecher B.N."/>
            <person name="Wagner V."/>
            <person name="Wang W."/>
            <person name="Wang Z.-Y."/>
            <person name="Yan J."/>
            <person name="Yarish C."/>
            <person name="Zoeuner-Riek S."/>
            <person name="Zhuang Y."/>
            <person name="Zou Y."/>
            <person name="Lindquist E.A."/>
            <person name="Grimwood J."/>
            <person name="Barry K."/>
            <person name="Rokhsar D.S."/>
            <person name="Schmutz J."/>
            <person name="Stiller J.W."/>
            <person name="Grossman A.R."/>
            <person name="Prochnik S.E."/>
        </authorList>
    </citation>
    <scope>NUCLEOTIDE SEQUENCE [LARGE SCALE GENOMIC DNA]</scope>
    <source>
        <strain evidence="10">4086291</strain>
    </source>
</reference>
<keyword evidence="4 7" id="KW-0863">Zinc-finger</keyword>
<feature type="region of interest" description="Disordered" evidence="8">
    <location>
        <begin position="478"/>
        <end position="537"/>
    </location>
</feature>
<evidence type="ECO:0000256" key="4">
    <source>
        <dbReference type="ARBA" id="ARBA00022771"/>
    </source>
</evidence>
<evidence type="ECO:0000313" key="11">
    <source>
        <dbReference type="Proteomes" id="UP000218209"/>
    </source>
</evidence>
<feature type="domain" description="C2H2-type" evidence="9">
    <location>
        <begin position="868"/>
        <end position="897"/>
    </location>
</feature>
<dbReference type="GO" id="GO:0005634">
    <property type="term" value="C:nucleus"/>
    <property type="evidence" value="ECO:0007669"/>
    <property type="project" value="UniProtKB-SubCell"/>
</dbReference>
<sequence length="951" mass="96452">MRRDGDGPSCSAHDVNALDDCDGVAADAEGSSGSDSGNGGGGEGGDRGGNGSDGASQSGTKCDGDTTSEMTARARALVAAARCRPDSSAVAGLADAYVAASGPVGSWLFGSAADRPPTAGLADAGLVCTTAMEDATSGLLLSSSEVVVAQVKWPPFVLGSIVDLLASHPYAAVGSSLTGVSFGGVTKRRRFAIDLSSPVVECVEVAATADGRLIIHERRIMSTDGAPDLHEAIRWYADEGGGARPPAIDACLLQVLVRPWARAQQCAACDPAGRTVEQPCTHAVRRVRGQRLGSFGLWCRGLSTYALVGPTSLEVQVYAVADALGGRNVLMPPPADKAGPSPASAGVVAALRPVGYSYSFTQSDAAVLHFTDAARRLMLGGGDQPLADVSRLSFPVLLRPTGGGTAAGPPAMPRADTELAMSAGVLGWPVALRGAHPIPRDPGGTAAELNAKWEGSASSEQLQPDAKRQPTLAALLDWAGGSEGDSSDGAASKFETPDGDDMLDVLDLSNAGDGDATGLPDPSTSTPDVGSSGLTVKEQWDGDTGAAMYGGAAAATAPMNARLFSTSVIAGAPRMAALPAPPSVGRCSHYNLVPTTVSRPRCVATEHGSVAASCCSAVGHGDWSVTPSVPTAVLPRVGGDQATAACDPTASVDAPALRAALLTMAAAARERLMRSPQPREPVMGCALRRDTSAGGGARVEGSDEQLPTTASFPNRWSTAGGGAMPCSAVGSVHGSGSGSTIGSGSVGTSVHGSGGGDSPPSAGRSSGTPTPSPSHGDVAIAAFVSASDLRRHVNAVHDRRRDWPCTQCAFVGLQRAHLTTHVAARHGGARRYVCTQCVGGVGRPPYRSITRSAVERHVRRVHERLRPYACPHGCGMAFAARSDLTRHIGRQHSGGAEGGRGGALAVASPVRASGEAGRRASLDEGRPPQPGSDGGGPPVAETVAWGFQRMD</sequence>
<name>A0A1X6P1C4_PORUM</name>
<keyword evidence="6" id="KW-0539">Nucleus</keyword>
<evidence type="ECO:0000256" key="8">
    <source>
        <dbReference type="SAM" id="MobiDB-lite"/>
    </source>
</evidence>
<dbReference type="SMART" id="SM00355">
    <property type="entry name" value="ZnF_C2H2"/>
    <property type="match status" value="3"/>
</dbReference>
<dbReference type="InterPro" id="IPR050331">
    <property type="entry name" value="Zinc_finger"/>
</dbReference>
<evidence type="ECO:0000256" key="6">
    <source>
        <dbReference type="ARBA" id="ARBA00023242"/>
    </source>
</evidence>
<keyword evidence="2" id="KW-0479">Metal-binding</keyword>
<proteinExistence type="predicted"/>
<evidence type="ECO:0000256" key="7">
    <source>
        <dbReference type="PROSITE-ProRule" id="PRU00042"/>
    </source>
</evidence>
<dbReference type="AlphaFoldDB" id="A0A1X6P1C4"/>
<feature type="region of interest" description="Disordered" evidence="8">
    <location>
        <begin position="21"/>
        <end position="67"/>
    </location>
</feature>
<dbReference type="PROSITE" id="PS00028">
    <property type="entry name" value="ZINC_FINGER_C2H2_1"/>
    <property type="match status" value="1"/>
</dbReference>
<feature type="region of interest" description="Disordered" evidence="8">
    <location>
        <begin position="689"/>
        <end position="718"/>
    </location>
</feature>
<protein>
    <recommendedName>
        <fullName evidence="9">C2H2-type domain-containing protein</fullName>
    </recommendedName>
</protein>
<dbReference type="InterPro" id="IPR013087">
    <property type="entry name" value="Znf_C2H2_type"/>
</dbReference>
<feature type="compositionally biased region" description="Basic and acidic residues" evidence="8">
    <location>
        <begin position="916"/>
        <end position="926"/>
    </location>
</feature>
<dbReference type="EMBL" id="KV918937">
    <property type="protein sequence ID" value="OSX74664.1"/>
    <property type="molecule type" value="Genomic_DNA"/>
</dbReference>
<evidence type="ECO:0000256" key="1">
    <source>
        <dbReference type="ARBA" id="ARBA00004123"/>
    </source>
</evidence>
<feature type="compositionally biased region" description="Polar residues" evidence="8">
    <location>
        <begin position="705"/>
        <end position="717"/>
    </location>
</feature>
<dbReference type="PANTHER" id="PTHR16515">
    <property type="entry name" value="PR DOMAIN ZINC FINGER PROTEIN"/>
    <property type="match status" value="1"/>
</dbReference>
<organism evidence="10 11">
    <name type="scientific">Porphyra umbilicalis</name>
    <name type="common">Purple laver</name>
    <name type="synonym">Red alga</name>
    <dbReference type="NCBI Taxonomy" id="2786"/>
    <lineage>
        <taxon>Eukaryota</taxon>
        <taxon>Rhodophyta</taxon>
        <taxon>Bangiophyceae</taxon>
        <taxon>Bangiales</taxon>
        <taxon>Bangiaceae</taxon>
        <taxon>Porphyra</taxon>
    </lineage>
</organism>
<comment type="subcellular location">
    <subcellularLocation>
        <location evidence="1">Nucleus</location>
    </subcellularLocation>
</comment>
<evidence type="ECO:0000256" key="5">
    <source>
        <dbReference type="ARBA" id="ARBA00022833"/>
    </source>
</evidence>
<dbReference type="GO" id="GO:0008270">
    <property type="term" value="F:zinc ion binding"/>
    <property type="evidence" value="ECO:0007669"/>
    <property type="project" value="UniProtKB-KW"/>
</dbReference>
<evidence type="ECO:0000259" key="9">
    <source>
        <dbReference type="PROSITE" id="PS50157"/>
    </source>
</evidence>
<feature type="compositionally biased region" description="Low complexity" evidence="8">
    <location>
        <begin position="758"/>
        <end position="769"/>
    </location>
</feature>
<keyword evidence="3" id="KW-0677">Repeat</keyword>
<evidence type="ECO:0000256" key="2">
    <source>
        <dbReference type="ARBA" id="ARBA00022723"/>
    </source>
</evidence>
<feature type="compositionally biased region" description="Low complexity" evidence="8">
    <location>
        <begin position="23"/>
        <end position="35"/>
    </location>
</feature>
<dbReference type="OrthoDB" id="8117402at2759"/>
<keyword evidence="11" id="KW-1185">Reference proteome</keyword>
<keyword evidence="5" id="KW-0862">Zinc</keyword>
<feature type="compositionally biased region" description="Gly residues" evidence="8">
    <location>
        <begin position="36"/>
        <end position="52"/>
    </location>
</feature>
<feature type="region of interest" description="Disordered" evidence="8">
    <location>
        <begin position="909"/>
        <end position="951"/>
    </location>
</feature>
<feature type="region of interest" description="Disordered" evidence="8">
    <location>
        <begin position="730"/>
        <end position="776"/>
    </location>
</feature>
<gene>
    <name evidence="10" type="ORF">BU14_0275s0023</name>
</gene>
<feature type="compositionally biased region" description="Polar residues" evidence="8">
    <location>
        <begin position="57"/>
        <end position="67"/>
    </location>
</feature>
<dbReference type="InterPro" id="IPR036236">
    <property type="entry name" value="Znf_C2H2_sf"/>
</dbReference>